<feature type="region of interest" description="Disordered" evidence="1">
    <location>
        <begin position="26"/>
        <end position="83"/>
    </location>
</feature>
<organism evidence="3 4">
    <name type="scientific">Corynebacterium timonense</name>
    <dbReference type="NCBI Taxonomy" id="441500"/>
    <lineage>
        <taxon>Bacteria</taxon>
        <taxon>Bacillati</taxon>
        <taxon>Actinomycetota</taxon>
        <taxon>Actinomycetes</taxon>
        <taxon>Mycobacteriales</taxon>
        <taxon>Corynebacteriaceae</taxon>
        <taxon>Corynebacterium</taxon>
    </lineage>
</organism>
<keyword evidence="4" id="KW-1185">Reference proteome</keyword>
<dbReference type="EMBL" id="LT629765">
    <property type="protein sequence ID" value="SDS51888.1"/>
    <property type="molecule type" value="Genomic_DNA"/>
</dbReference>
<dbReference type="RefSeq" id="WP_019193922.1">
    <property type="nucleotide sequence ID" value="NZ_LT629765.1"/>
</dbReference>
<feature type="chain" id="PRO_5039025682" evidence="2">
    <location>
        <begin position="25"/>
        <end position="83"/>
    </location>
</feature>
<reference evidence="3 4" key="1">
    <citation type="submission" date="2016-10" db="EMBL/GenBank/DDBJ databases">
        <authorList>
            <person name="de Groot N.N."/>
        </authorList>
    </citation>
    <scope>NUCLEOTIDE SEQUENCE [LARGE SCALE GENOMIC DNA]</scope>
    <source>
        <strain evidence="3 4">DSM 45434</strain>
    </source>
</reference>
<dbReference type="PROSITE" id="PS51257">
    <property type="entry name" value="PROKAR_LIPOPROTEIN"/>
    <property type="match status" value="1"/>
</dbReference>
<feature type="signal peptide" evidence="2">
    <location>
        <begin position="1"/>
        <end position="24"/>
    </location>
</feature>
<sequence>MFTPNARLVSAAAAVLLASAGLVACNDTDAPESSTMSPQSSTSDSMMSSEMMEPSDSMMSSEAMEPSDAMMSSEAMEPAAPSK</sequence>
<evidence type="ECO:0000256" key="1">
    <source>
        <dbReference type="SAM" id="MobiDB-lite"/>
    </source>
</evidence>
<dbReference type="Proteomes" id="UP000182237">
    <property type="component" value="Chromosome I"/>
</dbReference>
<gene>
    <name evidence="3" type="ORF">SAMN04488539_1832</name>
</gene>
<dbReference type="AlphaFoldDB" id="A0A1H1SVL2"/>
<evidence type="ECO:0000313" key="3">
    <source>
        <dbReference type="EMBL" id="SDS51888.1"/>
    </source>
</evidence>
<name>A0A1H1SVL2_9CORY</name>
<evidence type="ECO:0000256" key="2">
    <source>
        <dbReference type="SAM" id="SignalP"/>
    </source>
</evidence>
<evidence type="ECO:0000313" key="4">
    <source>
        <dbReference type="Proteomes" id="UP000182237"/>
    </source>
</evidence>
<feature type="compositionally biased region" description="Low complexity" evidence="1">
    <location>
        <begin position="31"/>
        <end position="83"/>
    </location>
</feature>
<accession>A0A1H1SVL2</accession>
<dbReference type="STRING" id="1203190.GCA_000312345_01087"/>
<protein>
    <submittedName>
        <fullName evidence="3">Uncharacterized protein</fullName>
    </submittedName>
</protein>
<proteinExistence type="predicted"/>
<dbReference type="eggNOG" id="ENOG5031MRA">
    <property type="taxonomic scope" value="Bacteria"/>
</dbReference>
<keyword evidence="2" id="KW-0732">Signal</keyword>